<dbReference type="InterPro" id="IPR036390">
    <property type="entry name" value="WH_DNA-bd_sf"/>
</dbReference>
<dbReference type="AlphaFoldDB" id="A0A6N8U585"/>
<organism evidence="2 3">
    <name type="scientific">Copranaerobaculum intestinale</name>
    <dbReference type="NCBI Taxonomy" id="2692629"/>
    <lineage>
        <taxon>Bacteria</taxon>
        <taxon>Bacillati</taxon>
        <taxon>Bacillota</taxon>
        <taxon>Erysipelotrichia</taxon>
        <taxon>Erysipelotrichales</taxon>
        <taxon>Erysipelotrichaceae</taxon>
        <taxon>Copranaerobaculum</taxon>
    </lineage>
</organism>
<dbReference type="PANTHER" id="PTHR33169">
    <property type="entry name" value="PADR-FAMILY TRANSCRIPTIONAL REGULATOR"/>
    <property type="match status" value="1"/>
</dbReference>
<evidence type="ECO:0000259" key="1">
    <source>
        <dbReference type="Pfam" id="PF03551"/>
    </source>
</evidence>
<gene>
    <name evidence="2" type="ORF">GSF08_01785</name>
</gene>
<name>A0A6N8U585_9FIRM</name>
<dbReference type="RefSeq" id="WP_160624159.1">
    <property type="nucleotide sequence ID" value="NZ_WUUQ01000001.1"/>
</dbReference>
<evidence type="ECO:0000313" key="2">
    <source>
        <dbReference type="EMBL" id="MXQ72675.1"/>
    </source>
</evidence>
<dbReference type="InterPro" id="IPR052509">
    <property type="entry name" value="Metal_resp_DNA-bind_regulator"/>
</dbReference>
<proteinExistence type="predicted"/>
<dbReference type="SUPFAM" id="SSF46785">
    <property type="entry name" value="Winged helix' DNA-binding domain"/>
    <property type="match status" value="1"/>
</dbReference>
<dbReference type="Gene3D" id="1.10.10.10">
    <property type="entry name" value="Winged helix-like DNA-binding domain superfamily/Winged helix DNA-binding domain"/>
    <property type="match status" value="1"/>
</dbReference>
<evidence type="ECO:0000313" key="3">
    <source>
        <dbReference type="Proteomes" id="UP000434036"/>
    </source>
</evidence>
<dbReference type="PANTHER" id="PTHR33169:SF14">
    <property type="entry name" value="TRANSCRIPTIONAL REGULATOR RV3488"/>
    <property type="match status" value="1"/>
</dbReference>
<feature type="domain" description="Transcription regulator PadR N-terminal" evidence="1">
    <location>
        <begin position="16"/>
        <end position="87"/>
    </location>
</feature>
<dbReference type="EMBL" id="WUUQ01000001">
    <property type="protein sequence ID" value="MXQ72675.1"/>
    <property type="molecule type" value="Genomic_DNA"/>
</dbReference>
<comment type="caution">
    <text evidence="2">The sequence shown here is derived from an EMBL/GenBank/DDBJ whole genome shotgun (WGS) entry which is preliminary data.</text>
</comment>
<dbReference type="InterPro" id="IPR005149">
    <property type="entry name" value="Tscrpt_reg_PadR_N"/>
</dbReference>
<dbReference type="InterPro" id="IPR036388">
    <property type="entry name" value="WH-like_DNA-bd_sf"/>
</dbReference>
<protein>
    <submittedName>
        <fullName evidence="2">PadR family transcriptional regulator</fullName>
    </submittedName>
</protein>
<reference evidence="2 3" key="2">
    <citation type="submission" date="2020-01" db="EMBL/GenBank/DDBJ databases">
        <title>Clostridiaceae sp. nov. isolated from the gut of human by culturomics.</title>
        <authorList>
            <person name="Chang Y."/>
        </authorList>
    </citation>
    <scope>NUCLEOTIDE SEQUENCE [LARGE SCALE GENOMIC DNA]</scope>
    <source>
        <strain evidence="2 3">DONG20-135</strain>
    </source>
</reference>
<dbReference type="Proteomes" id="UP000434036">
    <property type="component" value="Unassembled WGS sequence"/>
</dbReference>
<accession>A0A6N8U585</accession>
<reference evidence="2 3" key="1">
    <citation type="submission" date="2019-12" db="EMBL/GenBank/DDBJ databases">
        <authorList>
            <person name="Yang R."/>
        </authorList>
    </citation>
    <scope>NUCLEOTIDE SEQUENCE [LARGE SCALE GENOMIC DNA]</scope>
    <source>
        <strain evidence="2 3">DONG20-135</strain>
    </source>
</reference>
<keyword evidence="3" id="KW-1185">Reference proteome</keyword>
<sequence length="121" mass="14518">MFDKTQLMRGSLEGCILKIIEKRMTYGYEITEQLQQIGFQDIREGSIYPILLRLERQAYIQSTLKESPFGPKRKYYTISELGKAYLSEFYENWKQVYYSVHTLFEEDDREDDQHVQKNRNG</sequence>
<dbReference type="Pfam" id="PF03551">
    <property type="entry name" value="PadR"/>
    <property type="match status" value="1"/>
</dbReference>